<protein>
    <recommendedName>
        <fullName evidence="3">Antibiotic biosynthesis monooxygenase</fullName>
    </recommendedName>
</protein>
<dbReference type="InterPro" id="IPR011008">
    <property type="entry name" value="Dimeric_a/b-barrel"/>
</dbReference>
<accession>A0A1H3SES9</accession>
<evidence type="ECO:0008006" key="3">
    <source>
        <dbReference type="Google" id="ProtNLM"/>
    </source>
</evidence>
<organism evidence="1 2">
    <name type="scientific">Amycolatopsis xylanica</name>
    <dbReference type="NCBI Taxonomy" id="589385"/>
    <lineage>
        <taxon>Bacteria</taxon>
        <taxon>Bacillati</taxon>
        <taxon>Actinomycetota</taxon>
        <taxon>Actinomycetes</taxon>
        <taxon>Pseudonocardiales</taxon>
        <taxon>Pseudonocardiaceae</taxon>
        <taxon>Amycolatopsis</taxon>
    </lineage>
</organism>
<sequence>MTMSTTRFPDVNRADVGIVLVAPLYVGTPELQRSEVDRVMAPYREGAAPEGFLSMSAFTSTDGINVLTYAQWTSDDAYRAFVRGLDDFDEDATEPVRYKLYRGRILEPGSIARVLVAPVFDVDGRDRQRRSADALVDGPLGKPFPGLVASHFHHSTDGTRVLNWAEWVDEDAHLRFGESSLPHECFEAITMPGVRGIGGNRYILAESITV</sequence>
<dbReference type="OrthoDB" id="1493813at2"/>
<gene>
    <name evidence="1" type="ORF">SAMN05421504_113182</name>
</gene>
<dbReference type="Proteomes" id="UP000199515">
    <property type="component" value="Unassembled WGS sequence"/>
</dbReference>
<proteinExistence type="predicted"/>
<reference evidence="1 2" key="1">
    <citation type="submission" date="2016-10" db="EMBL/GenBank/DDBJ databases">
        <authorList>
            <person name="de Groot N.N."/>
        </authorList>
    </citation>
    <scope>NUCLEOTIDE SEQUENCE [LARGE SCALE GENOMIC DNA]</scope>
    <source>
        <strain evidence="1 2">CPCC 202699</strain>
    </source>
</reference>
<name>A0A1H3SES9_9PSEU</name>
<evidence type="ECO:0000313" key="1">
    <source>
        <dbReference type="EMBL" id="SDZ36583.1"/>
    </source>
</evidence>
<dbReference type="AlphaFoldDB" id="A0A1H3SES9"/>
<dbReference type="Gene3D" id="3.30.70.100">
    <property type="match status" value="2"/>
</dbReference>
<dbReference type="EMBL" id="FNON01000013">
    <property type="protein sequence ID" value="SDZ36583.1"/>
    <property type="molecule type" value="Genomic_DNA"/>
</dbReference>
<evidence type="ECO:0000313" key="2">
    <source>
        <dbReference type="Proteomes" id="UP000199515"/>
    </source>
</evidence>
<keyword evidence="2" id="KW-1185">Reference proteome</keyword>
<dbReference type="STRING" id="589385.SAMN05421504_113182"/>
<dbReference type="SUPFAM" id="SSF54909">
    <property type="entry name" value="Dimeric alpha+beta barrel"/>
    <property type="match status" value="2"/>
</dbReference>
<dbReference type="RefSeq" id="WP_091299115.1">
    <property type="nucleotide sequence ID" value="NZ_FNON01000013.1"/>
</dbReference>